<comment type="caution">
    <text evidence="1">The sequence shown here is derived from an EMBL/GenBank/DDBJ whole genome shotgun (WGS) entry which is preliminary data.</text>
</comment>
<reference evidence="1 2" key="1">
    <citation type="journal article" date="2015" name="Int. J. Syst. Evol. Microbiol.">
        <title>Exiguobacterium enclense sp. nov., isolated from sediment.</title>
        <authorList>
            <person name="Dastager S.G."/>
            <person name="Mawlankar R."/>
            <person name="Sonalkar V.V."/>
            <person name="Thorat M.N."/>
            <person name="Mual P."/>
            <person name="Verma A."/>
            <person name="Krishnamurthi S."/>
            <person name="Tang S.K."/>
            <person name="Li W.J."/>
        </authorList>
    </citation>
    <scope>NUCLEOTIDE SEQUENCE [LARGE SCALE GENOMIC DNA]</scope>
    <source>
        <strain evidence="1 2">NIO-1109</strain>
    </source>
</reference>
<dbReference type="Proteomes" id="UP000053797">
    <property type="component" value="Unassembled WGS sequence"/>
</dbReference>
<accession>A0A0V8GBW4</accession>
<sequence>MLDLSRFQIELDIKKLTPYFQSIPERRIRFLMEDLNASQLKEILQTIFQEDRSIHLLFVAAYIHRFRRYSAKARIGSSITIRNWKEYIVEGEAAHDGVIYAHVKRIKLDELISYCIKVYRGHSQAYIVFYDSDFLLYVSTDVVDIIGDATAIKSLKETYVELYDRLYDDFNHTIRY</sequence>
<dbReference type="OrthoDB" id="2452311at2"/>
<dbReference type="EMBL" id="LNQL01000006">
    <property type="protein sequence ID" value="KSU47789.1"/>
    <property type="molecule type" value="Genomic_DNA"/>
</dbReference>
<dbReference type="RefSeq" id="WP_058265812.1">
    <property type="nucleotide sequence ID" value="NZ_FMYN01000006.1"/>
</dbReference>
<evidence type="ECO:0000313" key="2">
    <source>
        <dbReference type="Proteomes" id="UP000053797"/>
    </source>
</evidence>
<gene>
    <name evidence="1" type="ORF">AS033_14085</name>
</gene>
<organism evidence="1 2">
    <name type="scientific">Exiguobacterium indicum</name>
    <dbReference type="NCBI Taxonomy" id="296995"/>
    <lineage>
        <taxon>Bacteria</taxon>
        <taxon>Bacillati</taxon>
        <taxon>Bacillota</taxon>
        <taxon>Bacilli</taxon>
        <taxon>Bacillales</taxon>
        <taxon>Bacillales Family XII. Incertae Sedis</taxon>
        <taxon>Exiguobacterium</taxon>
    </lineage>
</organism>
<name>A0A0V8GBW4_9BACL</name>
<protein>
    <submittedName>
        <fullName evidence="1">Uncharacterized protein</fullName>
    </submittedName>
</protein>
<dbReference type="AlphaFoldDB" id="A0A0V8GBW4"/>
<proteinExistence type="predicted"/>
<evidence type="ECO:0000313" key="1">
    <source>
        <dbReference type="EMBL" id="KSU47789.1"/>
    </source>
</evidence>